<dbReference type="GO" id="GO:0016740">
    <property type="term" value="F:transferase activity"/>
    <property type="evidence" value="ECO:0007669"/>
    <property type="project" value="UniProtKB-KW"/>
</dbReference>
<dbReference type="AlphaFoldDB" id="A0A7V2WV07"/>
<dbReference type="Proteomes" id="UP000885750">
    <property type="component" value="Unassembled WGS sequence"/>
</dbReference>
<dbReference type="InterPro" id="IPR035107">
    <property type="entry name" value="tRNA_thiolation_TtcA_Ctu1"/>
</dbReference>
<dbReference type="PANTHER" id="PTHR43686">
    <property type="entry name" value="SULFURTRANSFERASE-RELATED"/>
    <property type="match status" value="1"/>
</dbReference>
<gene>
    <name evidence="4" type="ORF">ENJ51_07670</name>
</gene>
<dbReference type="InterPro" id="IPR014729">
    <property type="entry name" value="Rossmann-like_a/b/a_fold"/>
</dbReference>
<keyword evidence="2" id="KW-0819">tRNA processing</keyword>
<dbReference type="InterPro" id="IPR011063">
    <property type="entry name" value="TilS/TtcA_N"/>
</dbReference>
<dbReference type="SUPFAM" id="SSF52402">
    <property type="entry name" value="Adenine nucleotide alpha hydrolases-like"/>
    <property type="match status" value="1"/>
</dbReference>
<dbReference type="PANTHER" id="PTHR43686:SF1">
    <property type="entry name" value="AMINOTRAN_5 DOMAIN-CONTAINING PROTEIN"/>
    <property type="match status" value="1"/>
</dbReference>
<reference evidence="4" key="1">
    <citation type="journal article" date="2020" name="mSystems">
        <title>Genome- and Community-Level Interaction Insights into Carbon Utilization and Element Cycling Functions of Hydrothermarchaeota in Hydrothermal Sediment.</title>
        <authorList>
            <person name="Zhou Z."/>
            <person name="Liu Y."/>
            <person name="Xu W."/>
            <person name="Pan J."/>
            <person name="Luo Z.H."/>
            <person name="Li M."/>
        </authorList>
    </citation>
    <scope>NUCLEOTIDE SEQUENCE [LARGE SCALE GENOMIC DNA]</scope>
    <source>
        <strain evidence="4">HyVt-493</strain>
    </source>
</reference>
<proteinExistence type="predicted"/>
<organism evidence="4">
    <name type="scientific">Leucothrix mucor</name>
    <dbReference type="NCBI Taxonomy" id="45248"/>
    <lineage>
        <taxon>Bacteria</taxon>
        <taxon>Pseudomonadati</taxon>
        <taxon>Pseudomonadota</taxon>
        <taxon>Gammaproteobacteria</taxon>
        <taxon>Thiotrichales</taxon>
        <taxon>Thiotrichaceae</taxon>
        <taxon>Leucothrix</taxon>
    </lineage>
</organism>
<name>A0A7V2WV07_LEUMU</name>
<dbReference type="EMBL" id="DRMS01000287">
    <property type="protein sequence ID" value="HFC92676.1"/>
    <property type="molecule type" value="Genomic_DNA"/>
</dbReference>
<evidence type="ECO:0000256" key="2">
    <source>
        <dbReference type="ARBA" id="ARBA00022694"/>
    </source>
</evidence>
<evidence type="ECO:0000256" key="1">
    <source>
        <dbReference type="ARBA" id="ARBA00022679"/>
    </source>
</evidence>
<accession>A0A7V2WV07</accession>
<evidence type="ECO:0000313" key="4">
    <source>
        <dbReference type="EMBL" id="HFC92676.1"/>
    </source>
</evidence>
<sequence>MKPASNVHIKKARKNIIHQTGKALIEHQMIHDGDHVLLGLSGGKDSLALLHLLIHFQRVAPIKFKIGAVTIDPQTGSFDPSPLIPYMKSLGIEYFFCKEPIMSMAESHMQGDSYCAFCARMKRGTIYATARKHNYNVIALAQHLDDLAESFLMSAFHGGQLKTMKANYTIKKGDLRLIRPLIYVREQQTRDYAEVENLPIIVENCPACFNMPTQREHMKQLLASEEKLNNNLFGSLLTAMKPLIGKTTA</sequence>
<dbReference type="CDD" id="cd24138">
    <property type="entry name" value="TtcA-like"/>
    <property type="match status" value="1"/>
</dbReference>
<dbReference type="PIRSF" id="PIRSF004976">
    <property type="entry name" value="ATPase_YdaO"/>
    <property type="match status" value="1"/>
</dbReference>
<protein>
    <submittedName>
        <fullName evidence="4">tRNA 2-thiocytidine biosynthesis protein TtcA</fullName>
    </submittedName>
</protein>
<dbReference type="Pfam" id="PF01171">
    <property type="entry name" value="ATP_bind_3"/>
    <property type="match status" value="1"/>
</dbReference>
<dbReference type="GO" id="GO:0008033">
    <property type="term" value="P:tRNA processing"/>
    <property type="evidence" value="ECO:0007669"/>
    <property type="project" value="UniProtKB-KW"/>
</dbReference>
<evidence type="ECO:0000259" key="3">
    <source>
        <dbReference type="Pfam" id="PF01171"/>
    </source>
</evidence>
<keyword evidence="1" id="KW-0808">Transferase</keyword>
<dbReference type="Gene3D" id="3.40.50.620">
    <property type="entry name" value="HUPs"/>
    <property type="match status" value="1"/>
</dbReference>
<comment type="caution">
    <text evidence="4">The sequence shown here is derived from an EMBL/GenBank/DDBJ whole genome shotgun (WGS) entry which is preliminary data.</text>
</comment>
<feature type="domain" description="tRNA(Ile)-lysidine/2-thiocytidine synthase N-terminal" evidence="3">
    <location>
        <begin position="35"/>
        <end position="200"/>
    </location>
</feature>